<feature type="domain" description="Myosin motor" evidence="12">
    <location>
        <begin position="12"/>
        <end position="403"/>
    </location>
</feature>
<organism evidence="13 14">
    <name type="scientific">Hirundo rustica rustica</name>
    <dbReference type="NCBI Taxonomy" id="333673"/>
    <lineage>
        <taxon>Eukaryota</taxon>
        <taxon>Metazoa</taxon>
        <taxon>Chordata</taxon>
        <taxon>Craniata</taxon>
        <taxon>Vertebrata</taxon>
        <taxon>Euteleostomi</taxon>
        <taxon>Archelosauria</taxon>
        <taxon>Archosauria</taxon>
        <taxon>Dinosauria</taxon>
        <taxon>Saurischia</taxon>
        <taxon>Theropoda</taxon>
        <taxon>Coelurosauria</taxon>
        <taxon>Aves</taxon>
        <taxon>Neognathae</taxon>
        <taxon>Neoaves</taxon>
        <taxon>Telluraves</taxon>
        <taxon>Australaves</taxon>
        <taxon>Passeriformes</taxon>
        <taxon>Sylvioidea</taxon>
        <taxon>Hirundinidae</taxon>
        <taxon>Hirundo</taxon>
    </lineage>
</organism>
<dbReference type="PRINTS" id="PR00193">
    <property type="entry name" value="MYOSINHEAVY"/>
</dbReference>
<sequence>MVSLGERGPPPGAAGDLAALAELDEAALLAGLRERFLQRHIYTAIGDILVAMNPFQPLPLYEREVSERYRRLQTDALPPHIFAVAGRAYHAMLGRGGGGPRNQCILISGESGAGKTESTKLLLQHIMNLCKGNSQLEQQILQVHSSLYSRGTATVTGGLSLGQYQVNPLLEAFGNAQTVMNDNSSRFGKYIQLRFQENTVQGAKLSEYLLEKSRVVQQDAGERNFHIFYYMFAGLSSKQKEMYGLLDPSFYRYISGRFGTQEAAERWKHKYQEVCNALDMVGFQEQEQVDMQAILAGVLSLGNVTFEPEESNGSVKVSEASQGWLKAAAGQFGVQEDELLKCLICTTSVTRGEQIQRFHTQQQAEDARDSIAKVAYGRVFGWIVCKINELLAENVDPEVELRR</sequence>
<evidence type="ECO:0000256" key="10">
    <source>
        <dbReference type="ARBA" id="ARBA00023273"/>
    </source>
</evidence>
<dbReference type="InterPro" id="IPR027417">
    <property type="entry name" value="P-loop_NTPase"/>
</dbReference>
<evidence type="ECO:0000256" key="1">
    <source>
        <dbReference type="ARBA" id="ARBA00004245"/>
    </source>
</evidence>
<evidence type="ECO:0000256" key="3">
    <source>
        <dbReference type="ARBA" id="ARBA00022490"/>
    </source>
</evidence>
<dbReference type="Pfam" id="PF00063">
    <property type="entry name" value="Myosin_head"/>
    <property type="match status" value="1"/>
</dbReference>
<gene>
    <name evidence="13" type="ORF">DUI87_06501</name>
</gene>
<dbReference type="EMBL" id="QRBI01000102">
    <property type="protein sequence ID" value="RMC16564.1"/>
    <property type="molecule type" value="Genomic_DNA"/>
</dbReference>
<dbReference type="InterPro" id="IPR036961">
    <property type="entry name" value="Kinesin_motor_dom_sf"/>
</dbReference>
<dbReference type="GO" id="GO:0005524">
    <property type="term" value="F:ATP binding"/>
    <property type="evidence" value="ECO:0007669"/>
    <property type="project" value="UniProtKB-UniRule"/>
</dbReference>
<dbReference type="PANTHER" id="PTHR46256:SF5">
    <property type="entry name" value="MYOSIN-IIIB-LIKE"/>
    <property type="match status" value="1"/>
</dbReference>
<dbReference type="GO" id="GO:0003779">
    <property type="term" value="F:actin binding"/>
    <property type="evidence" value="ECO:0007669"/>
    <property type="project" value="UniProtKB-KW"/>
</dbReference>
<keyword evidence="9" id="KW-0206">Cytoskeleton</keyword>
<dbReference type="Gene3D" id="1.20.120.720">
    <property type="entry name" value="Myosin VI head, motor domain, U50 subdomain"/>
    <property type="match status" value="1"/>
</dbReference>
<evidence type="ECO:0000256" key="7">
    <source>
        <dbReference type="ARBA" id="ARBA00023123"/>
    </source>
</evidence>
<keyword evidence="6 11" id="KW-0067">ATP-binding</keyword>
<dbReference type="Gene3D" id="1.10.10.820">
    <property type="match status" value="1"/>
</dbReference>
<evidence type="ECO:0000256" key="2">
    <source>
        <dbReference type="ARBA" id="ARBA00004316"/>
    </source>
</evidence>
<dbReference type="PROSITE" id="PS51456">
    <property type="entry name" value="MYOSIN_MOTOR"/>
    <property type="match status" value="1"/>
</dbReference>
<keyword evidence="10" id="KW-0966">Cell projection</keyword>
<comment type="subcellular location">
    <subcellularLocation>
        <location evidence="2">Cell projection</location>
    </subcellularLocation>
    <subcellularLocation>
        <location evidence="1">Cytoplasm</location>
        <location evidence="1">Cytoskeleton</location>
    </subcellularLocation>
</comment>
<keyword evidence="4" id="KW-0677">Repeat</keyword>
<dbReference type="GO" id="GO:0016459">
    <property type="term" value="C:myosin complex"/>
    <property type="evidence" value="ECO:0007669"/>
    <property type="project" value="UniProtKB-KW"/>
</dbReference>
<keyword evidence="14" id="KW-1185">Reference proteome</keyword>
<evidence type="ECO:0000259" key="12">
    <source>
        <dbReference type="PROSITE" id="PS51456"/>
    </source>
</evidence>
<dbReference type="InterPro" id="IPR052409">
    <property type="entry name" value="Myosin-III_kinase_activity"/>
</dbReference>
<evidence type="ECO:0000256" key="9">
    <source>
        <dbReference type="ARBA" id="ARBA00023212"/>
    </source>
</evidence>
<evidence type="ECO:0000256" key="5">
    <source>
        <dbReference type="ARBA" id="ARBA00022741"/>
    </source>
</evidence>
<dbReference type="GO" id="GO:0004674">
    <property type="term" value="F:protein serine/threonine kinase activity"/>
    <property type="evidence" value="ECO:0007669"/>
    <property type="project" value="TreeGrafter"/>
</dbReference>
<evidence type="ECO:0000313" key="13">
    <source>
        <dbReference type="EMBL" id="RMC16564.1"/>
    </source>
</evidence>
<dbReference type="AlphaFoldDB" id="A0A3M0KYL2"/>
<evidence type="ECO:0000256" key="11">
    <source>
        <dbReference type="PROSITE-ProRule" id="PRU00782"/>
    </source>
</evidence>
<proteinExistence type="inferred from homology"/>
<dbReference type="InterPro" id="IPR001609">
    <property type="entry name" value="Myosin_head_motor_dom-like"/>
</dbReference>
<comment type="similarity">
    <text evidence="11">Belongs to the TRAFAC class myosin-kinesin ATPase superfamily. Myosin family.</text>
</comment>
<dbReference type="GO" id="GO:0000146">
    <property type="term" value="F:microfilament motor activity"/>
    <property type="evidence" value="ECO:0007669"/>
    <property type="project" value="TreeGrafter"/>
</dbReference>
<dbReference type="OrthoDB" id="6108017at2759"/>
<dbReference type="PANTHER" id="PTHR46256">
    <property type="entry name" value="AGAP011099-PA"/>
    <property type="match status" value="1"/>
</dbReference>
<dbReference type="SMART" id="SM00242">
    <property type="entry name" value="MYSc"/>
    <property type="match status" value="1"/>
</dbReference>
<keyword evidence="8 11" id="KW-0505">Motor protein</keyword>
<evidence type="ECO:0000256" key="6">
    <source>
        <dbReference type="ARBA" id="ARBA00022840"/>
    </source>
</evidence>
<protein>
    <recommendedName>
        <fullName evidence="12">Myosin motor domain-containing protein</fullName>
    </recommendedName>
</protein>
<accession>A0A3M0KYL2</accession>
<dbReference type="Proteomes" id="UP000269221">
    <property type="component" value="Unassembled WGS sequence"/>
</dbReference>
<keyword evidence="11" id="KW-0009">Actin-binding</keyword>
<comment type="caution">
    <text evidence="11">Lacks conserved residue(s) required for the propagation of feature annotation.</text>
</comment>
<evidence type="ECO:0000256" key="8">
    <source>
        <dbReference type="ARBA" id="ARBA00023175"/>
    </source>
</evidence>
<dbReference type="SUPFAM" id="SSF52540">
    <property type="entry name" value="P-loop containing nucleoside triphosphate hydrolases"/>
    <property type="match status" value="1"/>
</dbReference>
<evidence type="ECO:0000256" key="4">
    <source>
        <dbReference type="ARBA" id="ARBA00022737"/>
    </source>
</evidence>
<comment type="caution">
    <text evidence="13">The sequence shown here is derived from an EMBL/GenBank/DDBJ whole genome shotgun (WGS) entry which is preliminary data.</text>
</comment>
<dbReference type="Gene3D" id="3.40.850.10">
    <property type="entry name" value="Kinesin motor domain"/>
    <property type="match status" value="1"/>
</dbReference>
<keyword evidence="3" id="KW-0963">Cytoplasm</keyword>
<keyword evidence="5 11" id="KW-0547">Nucleotide-binding</keyword>
<feature type="binding site" evidence="11">
    <location>
        <begin position="109"/>
        <end position="116"/>
    </location>
    <ligand>
        <name>ATP</name>
        <dbReference type="ChEBI" id="CHEBI:30616"/>
    </ligand>
</feature>
<dbReference type="GO" id="GO:0042995">
    <property type="term" value="C:cell projection"/>
    <property type="evidence" value="ECO:0007669"/>
    <property type="project" value="UniProtKB-SubCell"/>
</dbReference>
<dbReference type="STRING" id="333673.A0A3M0KYL2"/>
<reference evidence="13 14" key="1">
    <citation type="submission" date="2018-07" db="EMBL/GenBank/DDBJ databases">
        <title>A high quality draft genome assembly of the barn swallow (H. rustica rustica).</title>
        <authorList>
            <person name="Formenti G."/>
            <person name="Chiara M."/>
            <person name="Poveda L."/>
            <person name="Francoijs K.-J."/>
            <person name="Bonisoli-Alquati A."/>
            <person name="Canova L."/>
            <person name="Gianfranceschi L."/>
            <person name="Horner D.S."/>
            <person name="Saino N."/>
        </authorList>
    </citation>
    <scope>NUCLEOTIDE SEQUENCE [LARGE SCALE GENOMIC DNA]</scope>
    <source>
        <strain evidence="13">Chelidonia</strain>
        <tissue evidence="13">Blood</tissue>
    </source>
</reference>
<dbReference type="GO" id="GO:0030832">
    <property type="term" value="P:regulation of actin filament length"/>
    <property type="evidence" value="ECO:0007669"/>
    <property type="project" value="TreeGrafter"/>
</dbReference>
<evidence type="ECO:0000313" key="14">
    <source>
        <dbReference type="Proteomes" id="UP000269221"/>
    </source>
</evidence>
<name>A0A3M0KYL2_HIRRU</name>
<keyword evidence="7 11" id="KW-0518">Myosin</keyword>